<keyword evidence="3" id="KW-1185">Reference proteome</keyword>
<dbReference type="InterPro" id="IPR045584">
    <property type="entry name" value="Pilin-like"/>
</dbReference>
<dbReference type="NCBIfam" id="TIGR02532">
    <property type="entry name" value="IV_pilin_GFxxxE"/>
    <property type="match status" value="1"/>
</dbReference>
<organism evidence="2 3">
    <name type="scientific">Anaerobaca lacustris</name>
    <dbReference type="NCBI Taxonomy" id="3044600"/>
    <lineage>
        <taxon>Bacteria</taxon>
        <taxon>Pseudomonadati</taxon>
        <taxon>Planctomycetota</taxon>
        <taxon>Phycisphaerae</taxon>
        <taxon>Sedimentisphaerales</taxon>
        <taxon>Anaerobacaceae</taxon>
        <taxon>Anaerobaca</taxon>
    </lineage>
</organism>
<dbReference type="InterPro" id="IPR012902">
    <property type="entry name" value="N_methyl_site"/>
</dbReference>
<comment type="caution">
    <text evidence="2">The sequence shown here is derived from an EMBL/GenBank/DDBJ whole genome shotgun (WGS) entry which is preliminary data.</text>
</comment>
<keyword evidence="1" id="KW-1133">Transmembrane helix</keyword>
<evidence type="ECO:0000256" key="1">
    <source>
        <dbReference type="SAM" id="Phobius"/>
    </source>
</evidence>
<keyword evidence="1" id="KW-0472">Membrane</keyword>
<dbReference type="RefSeq" id="WP_349246652.1">
    <property type="nucleotide sequence ID" value="NZ_JASCXX010000031.1"/>
</dbReference>
<keyword evidence="1" id="KW-0812">Transmembrane</keyword>
<feature type="transmembrane region" description="Helical" evidence="1">
    <location>
        <begin position="6"/>
        <end position="31"/>
    </location>
</feature>
<dbReference type="AlphaFoldDB" id="A0AAW6U426"/>
<dbReference type="SUPFAM" id="SSF54523">
    <property type="entry name" value="Pili subunits"/>
    <property type="match status" value="1"/>
</dbReference>
<gene>
    <name evidence="2" type="ORF">QJ522_19435</name>
</gene>
<dbReference type="Pfam" id="PF07963">
    <property type="entry name" value="N_methyl"/>
    <property type="match status" value="1"/>
</dbReference>
<accession>A0AAW6U426</accession>
<dbReference type="PANTHER" id="PTHR30093:SF2">
    <property type="entry name" value="TYPE II SECRETION SYSTEM PROTEIN H"/>
    <property type="match status" value="1"/>
</dbReference>
<dbReference type="Gene3D" id="3.30.700.10">
    <property type="entry name" value="Glycoprotein, Type 4 Pilin"/>
    <property type="match status" value="1"/>
</dbReference>
<reference evidence="2" key="1">
    <citation type="submission" date="2023-05" db="EMBL/GenBank/DDBJ databases">
        <title>Anaerotaeda fermentans gen. nov., sp. nov., a novel anaerobic planctomycete of the new family within the order Sedimentisphaerales isolated from Taman Peninsula, Russia.</title>
        <authorList>
            <person name="Khomyakova M.A."/>
            <person name="Merkel A.Y."/>
            <person name="Slobodkin A.I."/>
        </authorList>
    </citation>
    <scope>NUCLEOTIDE SEQUENCE</scope>
    <source>
        <strain evidence="2">M17dextr</strain>
    </source>
</reference>
<dbReference type="EMBL" id="JASCXX010000031">
    <property type="protein sequence ID" value="MDI6451244.1"/>
    <property type="molecule type" value="Genomic_DNA"/>
</dbReference>
<sequence length="251" mass="28886">MGLKRNAFTLIELLVVIAIIAVLMAILMPTLGRAREQGKRIACLNNLKQMTMGWILYADDNDDKVVPANTGLSNAWVLWRDPSTPEETRIEGIRQGRLFRYCPEPKLFKCPTGVRGEVVTYAITDAMNGYDGIPGTEKLMVYRRMQIKRADQRIVFLDEGRLSPNSWTLWYDQERWWDQVTARHGDGTNFGFADGHSEYWKWKDPRTLQVAKMDYDLWQSSGRNGAESTQPGNEDLHRVQRGVWTKLGYEP</sequence>
<evidence type="ECO:0000313" key="3">
    <source>
        <dbReference type="Proteomes" id="UP001431776"/>
    </source>
</evidence>
<evidence type="ECO:0000313" key="2">
    <source>
        <dbReference type="EMBL" id="MDI6451244.1"/>
    </source>
</evidence>
<protein>
    <submittedName>
        <fullName evidence="2">Prepilin-type N-terminal cleavage/methylation domain-containing protein</fullName>
    </submittedName>
</protein>
<dbReference type="Proteomes" id="UP001431776">
    <property type="component" value="Unassembled WGS sequence"/>
</dbReference>
<proteinExistence type="predicted"/>
<name>A0AAW6U426_9BACT</name>
<dbReference type="PANTHER" id="PTHR30093">
    <property type="entry name" value="GENERAL SECRETION PATHWAY PROTEIN G"/>
    <property type="match status" value="1"/>
</dbReference>